<evidence type="ECO:0000256" key="9">
    <source>
        <dbReference type="ARBA" id="ARBA00048305"/>
    </source>
</evidence>
<protein>
    <recommendedName>
        <fullName evidence="4 10">L-aspartate oxidase</fullName>
        <ecNumber evidence="4 10">1.4.3.16</ecNumber>
    </recommendedName>
</protein>
<reference evidence="15" key="1">
    <citation type="submission" date="2020-10" db="EMBL/GenBank/DDBJ databases">
        <authorList>
            <person name="Gilroy R."/>
        </authorList>
    </citation>
    <scope>NUCLEOTIDE SEQUENCE</scope>
    <source>
        <strain evidence="15">2889</strain>
    </source>
</reference>
<keyword evidence="6 12" id="KW-0662">Pyridine nucleotide biosynthesis</keyword>
<keyword evidence="8 12" id="KW-0560">Oxidoreductase</keyword>
<organism evidence="15 16">
    <name type="scientific">Candidatus Pullibacteroides excrementavium</name>
    <dbReference type="NCBI Taxonomy" id="2840905"/>
    <lineage>
        <taxon>Bacteria</taxon>
        <taxon>Pseudomonadati</taxon>
        <taxon>Bacteroidota</taxon>
        <taxon>Bacteroidia</taxon>
        <taxon>Bacteroidales</taxon>
        <taxon>Candidatus Pullibacteroides</taxon>
    </lineage>
</organism>
<evidence type="ECO:0000256" key="8">
    <source>
        <dbReference type="ARBA" id="ARBA00023002"/>
    </source>
</evidence>
<dbReference type="InterPro" id="IPR003953">
    <property type="entry name" value="FAD-dep_OxRdtase_2_FAD-bd"/>
</dbReference>
<dbReference type="GO" id="GO:0005737">
    <property type="term" value="C:cytoplasm"/>
    <property type="evidence" value="ECO:0007669"/>
    <property type="project" value="UniProtKB-SubCell"/>
</dbReference>
<dbReference type="FunFam" id="3.90.700.10:FF:000002">
    <property type="entry name" value="L-aspartate oxidase"/>
    <property type="match status" value="1"/>
</dbReference>
<comment type="similarity">
    <text evidence="3 12">Belongs to the FAD-dependent oxidoreductase 2 family. NadB subfamily.</text>
</comment>
<dbReference type="NCBIfam" id="TIGR00551">
    <property type="entry name" value="nadB"/>
    <property type="match status" value="1"/>
</dbReference>
<comment type="pathway">
    <text evidence="2 12">Cofactor biosynthesis; NAD(+) biosynthesis; iminoaspartate from L-aspartate (oxidase route): step 1/1.</text>
</comment>
<name>A0A9D9DRQ2_9BACT</name>
<evidence type="ECO:0000256" key="4">
    <source>
        <dbReference type="ARBA" id="ARBA00012173"/>
    </source>
</evidence>
<dbReference type="PIRSF" id="PIRSF000171">
    <property type="entry name" value="SDHA_APRA_LASPO"/>
    <property type="match status" value="1"/>
</dbReference>
<dbReference type="Gene3D" id="1.20.58.100">
    <property type="entry name" value="Fumarate reductase/succinate dehydrogenase flavoprotein-like, C-terminal domain"/>
    <property type="match status" value="1"/>
</dbReference>
<reference evidence="15" key="2">
    <citation type="journal article" date="2021" name="PeerJ">
        <title>Extensive microbial diversity within the chicken gut microbiome revealed by metagenomics and culture.</title>
        <authorList>
            <person name="Gilroy R."/>
            <person name="Ravi A."/>
            <person name="Getino M."/>
            <person name="Pursley I."/>
            <person name="Horton D.L."/>
            <person name="Alikhan N.F."/>
            <person name="Baker D."/>
            <person name="Gharbi K."/>
            <person name="Hall N."/>
            <person name="Watson M."/>
            <person name="Adriaenssens E.M."/>
            <person name="Foster-Nyarko E."/>
            <person name="Jarju S."/>
            <person name="Secka A."/>
            <person name="Antonio M."/>
            <person name="Oren A."/>
            <person name="Chaudhuri R.R."/>
            <person name="La Ragione R."/>
            <person name="Hildebrand F."/>
            <person name="Pallen M.J."/>
        </authorList>
    </citation>
    <scope>NUCLEOTIDE SEQUENCE</scope>
    <source>
        <strain evidence="15">2889</strain>
    </source>
</reference>
<dbReference type="InterPro" id="IPR027477">
    <property type="entry name" value="Succ_DH/fumarate_Rdtase_cat_sf"/>
</dbReference>
<comment type="subcellular location">
    <subcellularLocation>
        <location evidence="12">Cytoplasm</location>
    </subcellularLocation>
</comment>
<dbReference type="GO" id="GO:0008734">
    <property type="term" value="F:L-aspartate oxidase activity"/>
    <property type="evidence" value="ECO:0007669"/>
    <property type="project" value="UniProtKB-UniRule"/>
</dbReference>
<dbReference type="SUPFAM" id="SSF51905">
    <property type="entry name" value="FAD/NAD(P)-binding domain"/>
    <property type="match status" value="1"/>
</dbReference>
<keyword evidence="7 12" id="KW-0274">FAD</keyword>
<feature type="domain" description="Fumarate reductase/succinate dehydrogenase flavoprotein-like C-terminal" evidence="14">
    <location>
        <begin position="439"/>
        <end position="516"/>
    </location>
</feature>
<dbReference type="SUPFAM" id="SSF46977">
    <property type="entry name" value="Succinate dehydrogenase/fumarate reductase flavoprotein C-terminal domain"/>
    <property type="match status" value="1"/>
</dbReference>
<dbReference type="SUPFAM" id="SSF56425">
    <property type="entry name" value="Succinate dehydrogenase/fumarate reductase flavoprotein, catalytic domain"/>
    <property type="match status" value="1"/>
</dbReference>
<dbReference type="EMBL" id="JADIMZ010000004">
    <property type="protein sequence ID" value="MBO8431730.1"/>
    <property type="molecule type" value="Genomic_DNA"/>
</dbReference>
<evidence type="ECO:0000256" key="10">
    <source>
        <dbReference type="NCBIfam" id="TIGR00551"/>
    </source>
</evidence>
<dbReference type="InterPro" id="IPR037099">
    <property type="entry name" value="Fum_R/Succ_DH_flav-like_C_sf"/>
</dbReference>
<dbReference type="Proteomes" id="UP000823612">
    <property type="component" value="Unassembled WGS sequence"/>
</dbReference>
<evidence type="ECO:0000259" key="13">
    <source>
        <dbReference type="Pfam" id="PF00890"/>
    </source>
</evidence>
<dbReference type="Pfam" id="PF02910">
    <property type="entry name" value="Succ_DH_flav_C"/>
    <property type="match status" value="1"/>
</dbReference>
<keyword evidence="5 12" id="KW-0285">Flavoprotein</keyword>
<evidence type="ECO:0000256" key="3">
    <source>
        <dbReference type="ARBA" id="ARBA00008562"/>
    </source>
</evidence>
<evidence type="ECO:0000256" key="11">
    <source>
        <dbReference type="PIRSR" id="PIRSR000171-1"/>
    </source>
</evidence>
<dbReference type="InterPro" id="IPR015939">
    <property type="entry name" value="Fum_Rdtase/Succ_DH_flav-like_C"/>
</dbReference>
<dbReference type="PANTHER" id="PTHR42716:SF2">
    <property type="entry name" value="L-ASPARTATE OXIDASE, CHLOROPLASTIC"/>
    <property type="match status" value="1"/>
</dbReference>
<dbReference type="InterPro" id="IPR005288">
    <property type="entry name" value="NadB"/>
</dbReference>
<proteinExistence type="inferred from homology"/>
<accession>A0A9D9DRQ2</accession>
<dbReference type="AlphaFoldDB" id="A0A9D9DRQ2"/>
<dbReference type="InterPro" id="IPR036188">
    <property type="entry name" value="FAD/NAD-bd_sf"/>
</dbReference>
<dbReference type="PRINTS" id="PR00368">
    <property type="entry name" value="FADPNR"/>
</dbReference>
<dbReference type="PANTHER" id="PTHR42716">
    <property type="entry name" value="L-ASPARTATE OXIDASE"/>
    <property type="match status" value="1"/>
</dbReference>
<dbReference type="EC" id="1.4.3.16" evidence="4 10"/>
<comment type="catalytic activity">
    <reaction evidence="9">
        <text>L-aspartate + O2 = iminosuccinate + H2O2</text>
        <dbReference type="Rhea" id="RHEA:25876"/>
        <dbReference type="ChEBI" id="CHEBI:15379"/>
        <dbReference type="ChEBI" id="CHEBI:16240"/>
        <dbReference type="ChEBI" id="CHEBI:29991"/>
        <dbReference type="ChEBI" id="CHEBI:77875"/>
        <dbReference type="EC" id="1.4.3.16"/>
    </reaction>
    <physiologicalReaction direction="left-to-right" evidence="9">
        <dbReference type="Rhea" id="RHEA:25877"/>
    </physiologicalReaction>
</comment>
<evidence type="ECO:0000256" key="2">
    <source>
        <dbReference type="ARBA" id="ARBA00004950"/>
    </source>
</evidence>
<dbReference type="GO" id="GO:0034628">
    <property type="term" value="P:'de novo' NAD+ biosynthetic process from L-aspartate"/>
    <property type="evidence" value="ECO:0007669"/>
    <property type="project" value="TreeGrafter"/>
</dbReference>
<dbReference type="Gene3D" id="3.90.700.10">
    <property type="entry name" value="Succinate dehydrogenase/fumarate reductase flavoprotein, catalytic domain"/>
    <property type="match status" value="1"/>
</dbReference>
<comment type="function">
    <text evidence="12">Catalyzes the oxidation of L-aspartate to iminoaspartate.</text>
</comment>
<feature type="domain" description="FAD-dependent oxidoreductase 2 FAD-binding" evidence="13">
    <location>
        <begin position="6"/>
        <end position="390"/>
    </location>
</feature>
<dbReference type="Gene3D" id="3.50.50.60">
    <property type="entry name" value="FAD/NAD(P)-binding domain"/>
    <property type="match status" value="1"/>
</dbReference>
<evidence type="ECO:0000256" key="6">
    <source>
        <dbReference type="ARBA" id="ARBA00022642"/>
    </source>
</evidence>
<sequence>MKKHVDFLIIGTGIAGLSYALKVASKGSVCIITKSKADETSTAFAQGGIATVMDALDSHEKHIHDTLVAGDGLCNENVVRFTIEESNDRINELIAWGTEFDRKQTGEFELGREGGHSAHRILHHKDQTGAEIERALLKAVREHPDIELLEGYFAIDLITQHHLGVEVTRRTPDIECFGAYVLNPNTNKIETILAKTTMLATGGNGNVYTNTTNPVVATGDGVAMVYRAKGKVSNMEFIQFHPTGLYNPGEKPCFLISEAVRGAGAKLCTIGGDYFMNRYDPRLELAPRDVVARAIDNEMKITGDDHVFLDCRPISKEEIFHHFPTIYAKCLSIGIDITKDLLPVVPVAHYSCGGIVVDSNACTSIKHLYASGECSCTGLHGANRLASNSLLEALVFSHRASQHAISQVSHINFCEEVPDWNDEGMVFNEEMILITQSLKEVQTIMSSYVGIVRSNLRLKRAFDRMDIIYKETEDLYNKSVHSVKLAELRNLINVGYLIIKMSMERKENCGLYYNIDNIKKTACHNG</sequence>
<dbReference type="Pfam" id="PF00890">
    <property type="entry name" value="FAD_binding_2"/>
    <property type="match status" value="1"/>
</dbReference>
<feature type="active site" description="Proton acceptor" evidence="11">
    <location>
        <position position="288"/>
    </location>
</feature>
<comment type="caution">
    <text evidence="15">The sequence shown here is derived from an EMBL/GenBank/DDBJ whole genome shotgun (WGS) entry which is preliminary data.</text>
</comment>
<evidence type="ECO:0000256" key="5">
    <source>
        <dbReference type="ARBA" id="ARBA00022630"/>
    </source>
</evidence>
<evidence type="ECO:0000259" key="14">
    <source>
        <dbReference type="Pfam" id="PF02910"/>
    </source>
</evidence>
<gene>
    <name evidence="15" type="primary">nadB</name>
    <name evidence="15" type="ORF">IAB08_00335</name>
</gene>
<evidence type="ECO:0000256" key="12">
    <source>
        <dbReference type="RuleBase" id="RU362049"/>
    </source>
</evidence>
<comment type="cofactor">
    <cofactor evidence="1 12">
        <name>FAD</name>
        <dbReference type="ChEBI" id="CHEBI:57692"/>
    </cofactor>
</comment>
<evidence type="ECO:0000313" key="15">
    <source>
        <dbReference type="EMBL" id="MBO8431730.1"/>
    </source>
</evidence>
<evidence type="ECO:0000313" key="16">
    <source>
        <dbReference type="Proteomes" id="UP000823612"/>
    </source>
</evidence>
<evidence type="ECO:0000256" key="7">
    <source>
        <dbReference type="ARBA" id="ARBA00022827"/>
    </source>
</evidence>
<evidence type="ECO:0000256" key="1">
    <source>
        <dbReference type="ARBA" id="ARBA00001974"/>
    </source>
</evidence>